<keyword evidence="4" id="KW-1185">Reference proteome</keyword>
<gene>
    <name evidence="3" type="ordered locus">Gbro_0253</name>
</gene>
<dbReference type="RefSeq" id="WP_012832189.1">
    <property type="nucleotide sequence ID" value="NC_013441.1"/>
</dbReference>
<proteinExistence type="predicted"/>
<dbReference type="Proteomes" id="UP000001219">
    <property type="component" value="Chromosome"/>
</dbReference>
<keyword evidence="2" id="KW-0732">Signal</keyword>
<evidence type="ECO:0000256" key="1">
    <source>
        <dbReference type="SAM" id="MobiDB-lite"/>
    </source>
</evidence>
<feature type="signal peptide" evidence="2">
    <location>
        <begin position="1"/>
        <end position="32"/>
    </location>
</feature>
<accession>D0LC74</accession>
<dbReference type="STRING" id="526226.Gbro_0253"/>
<dbReference type="AlphaFoldDB" id="D0LC74"/>
<evidence type="ECO:0008006" key="5">
    <source>
        <dbReference type="Google" id="ProtNLM"/>
    </source>
</evidence>
<protein>
    <recommendedName>
        <fullName evidence="5">Lipoprotein</fullName>
    </recommendedName>
</protein>
<feature type="chain" id="PRO_5039184662" description="Lipoprotein" evidence="2">
    <location>
        <begin position="33"/>
        <end position="133"/>
    </location>
</feature>
<dbReference type="KEGG" id="gbr:Gbro_0253"/>
<dbReference type="OrthoDB" id="5123533at2"/>
<dbReference type="HOGENOM" id="CLU_1903738_0_0_11"/>
<evidence type="ECO:0000313" key="3">
    <source>
        <dbReference type="EMBL" id="ACY19598.1"/>
    </source>
</evidence>
<evidence type="ECO:0000313" key="4">
    <source>
        <dbReference type="Proteomes" id="UP000001219"/>
    </source>
</evidence>
<sequence length="133" mass="13455">MSPSARRSRKVSAILGVVAGVALLAACGNDSADDAAASTSSATSTSTTSTFVHPTTRSTMPGSPQIPAEWPQDIPVVSGGTYRMAHGQTGADTLEVRGLGPSAFDAAVSQLEAAGFAPMTTVDPPGRPSGRRR</sequence>
<dbReference type="EMBL" id="CP001802">
    <property type="protein sequence ID" value="ACY19598.1"/>
    <property type="molecule type" value="Genomic_DNA"/>
</dbReference>
<dbReference type="PROSITE" id="PS51257">
    <property type="entry name" value="PROKAR_LIPOPROTEIN"/>
    <property type="match status" value="1"/>
</dbReference>
<evidence type="ECO:0000256" key="2">
    <source>
        <dbReference type="SAM" id="SignalP"/>
    </source>
</evidence>
<feature type="compositionally biased region" description="Low complexity" evidence="1">
    <location>
        <begin position="32"/>
        <end position="50"/>
    </location>
</feature>
<reference evidence="3 4" key="2">
    <citation type="journal article" date="2010" name="Stand. Genomic Sci.">
        <title>Complete genome sequence of Gordonia bronchialis type strain (3410).</title>
        <authorList>
            <person name="Ivanova N."/>
            <person name="Sikorski J."/>
            <person name="Jando M."/>
            <person name="Lapidus A."/>
            <person name="Nolan M."/>
            <person name="Lucas S."/>
            <person name="Del Rio T.G."/>
            <person name="Tice H."/>
            <person name="Copeland A."/>
            <person name="Cheng J.F."/>
            <person name="Chen F."/>
            <person name="Bruce D."/>
            <person name="Goodwin L."/>
            <person name="Pitluck S."/>
            <person name="Mavromatis K."/>
            <person name="Ovchinnikova G."/>
            <person name="Pati A."/>
            <person name="Chen A."/>
            <person name="Palaniappan K."/>
            <person name="Land M."/>
            <person name="Hauser L."/>
            <person name="Chang Y.J."/>
            <person name="Jeffries C.D."/>
            <person name="Chain P."/>
            <person name="Saunders E."/>
            <person name="Han C."/>
            <person name="Detter J.C."/>
            <person name="Brettin T."/>
            <person name="Rohde M."/>
            <person name="Goker M."/>
            <person name="Bristow J."/>
            <person name="Eisen J.A."/>
            <person name="Markowitz V."/>
            <person name="Hugenholtz P."/>
            <person name="Klenk H.P."/>
            <person name="Kyrpides N.C."/>
        </authorList>
    </citation>
    <scope>NUCLEOTIDE SEQUENCE [LARGE SCALE GENOMIC DNA]</scope>
    <source>
        <strain evidence="4">ATCC 25592 / DSM 43247 / BCRC 13721 / JCM 3198 / KCTC 3076 / NBRC 16047 / NCTC 10667</strain>
    </source>
</reference>
<feature type="compositionally biased region" description="Polar residues" evidence="1">
    <location>
        <begin position="51"/>
        <end position="62"/>
    </location>
</feature>
<feature type="region of interest" description="Disordered" evidence="1">
    <location>
        <begin position="32"/>
        <end position="70"/>
    </location>
</feature>
<organism evidence="3 4">
    <name type="scientific">Gordonia bronchialis (strain ATCC 25592 / DSM 43247 / BCRC 13721 / JCM 3198 / KCTC 3076 / NBRC 16047 / NCTC 10667)</name>
    <name type="common">Rhodococcus bronchialis</name>
    <dbReference type="NCBI Taxonomy" id="526226"/>
    <lineage>
        <taxon>Bacteria</taxon>
        <taxon>Bacillati</taxon>
        <taxon>Actinomycetota</taxon>
        <taxon>Actinomycetes</taxon>
        <taxon>Mycobacteriales</taxon>
        <taxon>Gordoniaceae</taxon>
        <taxon>Gordonia</taxon>
    </lineage>
</organism>
<reference evidence="4" key="1">
    <citation type="submission" date="2009-10" db="EMBL/GenBank/DDBJ databases">
        <title>The complete chromosome of Gordonia bronchialis DSM 43247.</title>
        <authorList>
            <consortium name="US DOE Joint Genome Institute (JGI-PGF)"/>
            <person name="Lucas S."/>
            <person name="Copeland A."/>
            <person name="Lapidus A."/>
            <person name="Glavina del Rio T."/>
            <person name="Dalin E."/>
            <person name="Tice H."/>
            <person name="Bruce D."/>
            <person name="Goodwin L."/>
            <person name="Pitluck S."/>
            <person name="Kyrpides N."/>
            <person name="Mavromatis K."/>
            <person name="Ivanova N."/>
            <person name="Ovchinnikova G."/>
            <person name="Saunders E."/>
            <person name="Brettin T."/>
            <person name="Detter J.C."/>
            <person name="Han C."/>
            <person name="Larimer F."/>
            <person name="Land M."/>
            <person name="Hauser L."/>
            <person name="Markowitz V."/>
            <person name="Cheng J.-F."/>
            <person name="Hugenholtz P."/>
            <person name="Woyke T."/>
            <person name="Wu D."/>
            <person name="Jando M."/>
            <person name="Schneider S."/>
            <person name="Goeker M."/>
            <person name="Klenk H.-P."/>
            <person name="Eisen J.A."/>
        </authorList>
    </citation>
    <scope>NUCLEOTIDE SEQUENCE [LARGE SCALE GENOMIC DNA]</scope>
    <source>
        <strain evidence="4">ATCC 25592 / DSM 43247 / BCRC 13721 / JCM 3198 / KCTC 3076 / NBRC 16047 / NCTC 10667</strain>
    </source>
</reference>
<name>D0LC74_GORB4</name>